<feature type="transmembrane region" description="Helical" evidence="8">
    <location>
        <begin position="455"/>
        <end position="478"/>
    </location>
</feature>
<feature type="transmembrane region" description="Helical" evidence="8">
    <location>
        <begin position="218"/>
        <end position="238"/>
    </location>
</feature>
<dbReference type="AlphaFoldDB" id="A0A6L9U937"/>
<feature type="transmembrane region" description="Helical" evidence="8">
    <location>
        <begin position="250"/>
        <end position="267"/>
    </location>
</feature>
<keyword evidence="5 8" id="KW-0812">Transmembrane</keyword>
<feature type="transmembrane region" description="Helical" evidence="8">
    <location>
        <begin position="279"/>
        <end position="298"/>
    </location>
</feature>
<evidence type="ECO:0000256" key="5">
    <source>
        <dbReference type="ARBA" id="ARBA00022692"/>
    </source>
</evidence>
<dbReference type="EMBL" id="WUEY01000012">
    <property type="protein sequence ID" value="NEI72465.1"/>
    <property type="molecule type" value="Genomic_DNA"/>
</dbReference>
<feature type="transmembrane region" description="Helical" evidence="8">
    <location>
        <begin position="607"/>
        <end position="624"/>
    </location>
</feature>
<comment type="caution">
    <text evidence="9">The sequence shown here is derived from an EMBL/GenBank/DDBJ whole genome shotgun (WGS) entry which is preliminary data.</text>
</comment>
<dbReference type="Proteomes" id="UP000483035">
    <property type="component" value="Unassembled WGS sequence"/>
</dbReference>
<dbReference type="GO" id="GO:0005886">
    <property type="term" value="C:plasma membrane"/>
    <property type="evidence" value="ECO:0007669"/>
    <property type="project" value="UniProtKB-SubCell"/>
</dbReference>
<feature type="transmembrane region" description="Helical" evidence="8">
    <location>
        <begin position="485"/>
        <end position="503"/>
    </location>
</feature>
<protein>
    <submittedName>
        <fullName evidence="9">ABC transporter permease</fullName>
    </submittedName>
</protein>
<feature type="transmembrane region" description="Helical" evidence="8">
    <location>
        <begin position="304"/>
        <end position="322"/>
    </location>
</feature>
<feature type="transmembrane region" description="Helical" evidence="8">
    <location>
        <begin position="401"/>
        <end position="419"/>
    </location>
</feature>
<evidence type="ECO:0000256" key="7">
    <source>
        <dbReference type="ARBA" id="ARBA00023136"/>
    </source>
</evidence>
<keyword evidence="2" id="KW-0813">Transport</keyword>
<dbReference type="PANTHER" id="PTHR32196">
    <property type="entry name" value="ABC TRANSPORTER PERMEASE PROTEIN YPHD-RELATED-RELATED"/>
    <property type="match status" value="1"/>
</dbReference>
<feature type="transmembrane region" description="Helical" evidence="8">
    <location>
        <begin position="431"/>
        <end position="449"/>
    </location>
</feature>
<reference evidence="9 10" key="1">
    <citation type="submission" date="2019-12" db="EMBL/GenBank/DDBJ databases">
        <title>Rhizobium genotypes associated with high levels of biological nitrogen fixation by grain legumes in a temperate-maritime cropping system.</title>
        <authorList>
            <person name="Maluk M."/>
            <person name="Francesc Ferrando Molina F."/>
            <person name="Lopez Del Egido L."/>
            <person name="Lafos M."/>
            <person name="Langarica-Fuentes A."/>
            <person name="Gebre Yohannes G."/>
            <person name="Young M.W."/>
            <person name="Martin P."/>
            <person name="Gantlett R."/>
            <person name="Kenicer G."/>
            <person name="Hawes C."/>
            <person name="Begg G.S."/>
            <person name="Quilliam R.S."/>
            <person name="Squire G.R."/>
            <person name="Poole P.S."/>
            <person name="Young P.W."/>
            <person name="Iannetta P.M."/>
            <person name="James E.K."/>
        </authorList>
    </citation>
    <scope>NUCLEOTIDE SEQUENCE [LARGE SCALE GENOMIC DNA]</scope>
    <source>
        <strain evidence="9 10">JHI1118</strain>
    </source>
</reference>
<proteinExistence type="predicted"/>
<feature type="transmembrane region" description="Helical" evidence="8">
    <location>
        <begin position="654"/>
        <end position="671"/>
    </location>
</feature>
<feature type="transmembrane region" description="Helical" evidence="8">
    <location>
        <begin position="128"/>
        <end position="149"/>
    </location>
</feature>
<feature type="transmembrane region" description="Helical" evidence="8">
    <location>
        <begin position="629"/>
        <end position="648"/>
    </location>
</feature>
<accession>A0A6L9U937</accession>
<keyword evidence="6 8" id="KW-1133">Transmembrane helix</keyword>
<feature type="transmembrane region" description="Helical" evidence="8">
    <location>
        <begin position="20"/>
        <end position="44"/>
    </location>
</feature>
<evidence type="ECO:0000256" key="3">
    <source>
        <dbReference type="ARBA" id="ARBA00022475"/>
    </source>
</evidence>
<feature type="transmembrane region" description="Helical" evidence="8">
    <location>
        <begin position="374"/>
        <end position="395"/>
    </location>
</feature>
<keyword evidence="4" id="KW-0997">Cell inner membrane</keyword>
<dbReference type="RefSeq" id="WP_163989896.1">
    <property type="nucleotide sequence ID" value="NZ_WUEY01000012.1"/>
</dbReference>
<sequence>MVPAPASNASYFVRKNRNVLLASFLYVVVFILVNGANSDAFSYFNLKTTIGGGGTLALAAMGQTLVILAGGFDLSAGAVISLVNVTVGTLMTDAIGNQILVGLLAIGIGGAVGMVNGLLVAYLRMQPIVVTLATLFIVQGLALLVSPTPGGYVAEPFINFFGGNAIENVLPSALIVIVLAILAWLFIKNSRFGTAIYAVGSDEAAALAAGIAARRVKLTTYVIAGLFYGLAGVFLSAQSGGSDPLVGDPMLLQIFAAVVLGGTSLGGGRGGLIGSVVGAYLLMMFINILLVFNLPAFLSPIADGLVLILAVLIGMIGARGSFIQNIADVARRIRGALSNGRIARNWDLAIAASSRSPVAAIPNIRWLDRNRDNLRLALPAYITFAIVVVVTWFYIGDLGNSYIRSLLLLSTFLGILALGQTAVVLSGGLDLSIPWMIPLAGALFAGLAGGDNGALAWAIPVVLICGMAIGAINGLGVAVLGLPPIVMTLAANGILQGLTLYYTGGTSAGMAPSGMLWLMNGSILGLAPLIWLMFAFVAVAVAVLKWTYLGRRIYAVGNSASVANLSGIDVRGTLITVYAISGVCAAVVGVLLVGFNGAANLDMGSNYLLPSIAVVVAGGVLITGGRGSYVGVMGGVLLLIALQILITGTMLPDAMRSIIFGFVLLGALMALQQRRTA</sequence>
<evidence type="ECO:0000256" key="2">
    <source>
        <dbReference type="ARBA" id="ARBA00022448"/>
    </source>
</evidence>
<feature type="transmembrane region" description="Helical" evidence="8">
    <location>
        <begin position="523"/>
        <end position="544"/>
    </location>
</feature>
<evidence type="ECO:0000256" key="4">
    <source>
        <dbReference type="ARBA" id="ARBA00022519"/>
    </source>
</evidence>
<evidence type="ECO:0000313" key="10">
    <source>
        <dbReference type="Proteomes" id="UP000483035"/>
    </source>
</evidence>
<organism evidence="9 10">
    <name type="scientific">Rhizobium lusitanum</name>
    <dbReference type="NCBI Taxonomy" id="293958"/>
    <lineage>
        <taxon>Bacteria</taxon>
        <taxon>Pseudomonadati</taxon>
        <taxon>Pseudomonadota</taxon>
        <taxon>Alphaproteobacteria</taxon>
        <taxon>Hyphomicrobiales</taxon>
        <taxon>Rhizobiaceae</taxon>
        <taxon>Rhizobium/Agrobacterium group</taxon>
        <taxon>Rhizobium</taxon>
    </lineage>
</organism>
<keyword evidence="7 8" id="KW-0472">Membrane</keyword>
<comment type="subcellular location">
    <subcellularLocation>
        <location evidence="1">Cell membrane</location>
        <topology evidence="1">Multi-pass membrane protein</topology>
    </subcellularLocation>
</comment>
<dbReference type="PANTHER" id="PTHR32196:SF21">
    <property type="entry name" value="ABC TRANSPORTER PERMEASE PROTEIN YPHD-RELATED"/>
    <property type="match status" value="1"/>
</dbReference>
<evidence type="ECO:0000256" key="8">
    <source>
        <dbReference type="SAM" id="Phobius"/>
    </source>
</evidence>
<evidence type="ECO:0000256" key="6">
    <source>
        <dbReference type="ARBA" id="ARBA00022989"/>
    </source>
</evidence>
<name>A0A6L9U937_9HYPH</name>
<feature type="transmembrane region" description="Helical" evidence="8">
    <location>
        <begin position="99"/>
        <end position="121"/>
    </location>
</feature>
<dbReference type="CDD" id="cd06579">
    <property type="entry name" value="TM_PBP1_transp_AraH_like"/>
    <property type="match status" value="2"/>
</dbReference>
<keyword evidence="3" id="KW-1003">Cell membrane</keyword>
<evidence type="ECO:0000313" key="9">
    <source>
        <dbReference type="EMBL" id="NEI72465.1"/>
    </source>
</evidence>
<gene>
    <name evidence="9" type="ORF">GR212_23070</name>
</gene>
<dbReference type="GO" id="GO:0022857">
    <property type="term" value="F:transmembrane transporter activity"/>
    <property type="evidence" value="ECO:0007669"/>
    <property type="project" value="InterPro"/>
</dbReference>
<evidence type="ECO:0000256" key="1">
    <source>
        <dbReference type="ARBA" id="ARBA00004651"/>
    </source>
</evidence>
<feature type="transmembrane region" description="Helical" evidence="8">
    <location>
        <begin position="169"/>
        <end position="187"/>
    </location>
</feature>
<dbReference type="InterPro" id="IPR001851">
    <property type="entry name" value="ABC_transp_permease"/>
</dbReference>
<feature type="transmembrane region" description="Helical" evidence="8">
    <location>
        <begin position="575"/>
        <end position="595"/>
    </location>
</feature>
<dbReference type="Pfam" id="PF02653">
    <property type="entry name" value="BPD_transp_2"/>
    <property type="match status" value="2"/>
</dbReference>